<gene>
    <name evidence="2" type="ORF">HELGO_WM20333</name>
</gene>
<organism evidence="2">
    <name type="scientific">uncultured Campylobacterales bacterium</name>
    <dbReference type="NCBI Taxonomy" id="352960"/>
    <lineage>
        <taxon>Bacteria</taxon>
        <taxon>Pseudomonadati</taxon>
        <taxon>Campylobacterota</taxon>
        <taxon>Epsilonproteobacteria</taxon>
        <taxon>Campylobacterales</taxon>
        <taxon>environmental samples</taxon>
    </lineage>
</organism>
<reference evidence="2" key="1">
    <citation type="submission" date="2020-01" db="EMBL/GenBank/DDBJ databases">
        <authorList>
            <person name="Meier V. D."/>
            <person name="Meier V D."/>
        </authorList>
    </citation>
    <scope>NUCLEOTIDE SEQUENCE</scope>
    <source>
        <strain evidence="2">HLG_WM_MAG_12</strain>
    </source>
</reference>
<evidence type="ECO:0000259" key="1">
    <source>
        <dbReference type="Pfam" id="PF01656"/>
    </source>
</evidence>
<accession>A0A6S6SKT5</accession>
<dbReference type="InterPro" id="IPR002586">
    <property type="entry name" value="CobQ/CobB/MinD/ParA_Nub-bd_dom"/>
</dbReference>
<evidence type="ECO:0000313" key="2">
    <source>
        <dbReference type="EMBL" id="CAA6810828.1"/>
    </source>
</evidence>
<dbReference type="CDD" id="cd02042">
    <property type="entry name" value="ParAB_family"/>
    <property type="match status" value="1"/>
</dbReference>
<dbReference type="PIRSF" id="PIRSF009320">
    <property type="entry name" value="Nuc_binding_HP_1000"/>
    <property type="match status" value="1"/>
</dbReference>
<dbReference type="InterPro" id="IPR027417">
    <property type="entry name" value="P-loop_NTPase"/>
</dbReference>
<dbReference type="PANTHER" id="PTHR13696:SF96">
    <property type="entry name" value="COBQ_COBB_MIND_PARA NUCLEOTIDE BINDING DOMAIN-CONTAINING PROTEIN"/>
    <property type="match status" value="1"/>
</dbReference>
<name>A0A6S6SKT5_9BACT</name>
<dbReference type="SUPFAM" id="SSF52540">
    <property type="entry name" value="P-loop containing nucleoside triphosphate hydrolases"/>
    <property type="match status" value="1"/>
</dbReference>
<dbReference type="PANTHER" id="PTHR13696">
    <property type="entry name" value="P-LOOP CONTAINING NUCLEOSIDE TRIPHOSPHATE HYDROLASE"/>
    <property type="match status" value="1"/>
</dbReference>
<dbReference type="InterPro" id="IPR050678">
    <property type="entry name" value="DNA_Partitioning_ATPase"/>
</dbReference>
<proteinExistence type="predicted"/>
<sequence length="211" mass="23630">MIITISHQKGGVGKSTISWNLAVHLAKNKNVIVIDLDVQKTLTYLHQIRNKNDFSVISFNDDKSFVDYINNISDDESNDSIIIIDSGGFDSSMNRLAILGADKIITPVSSKFIEILGLQTYENILHEIEKSNGSIIKTNVVLNNINPITKDFKDIRNFINESNHFNLLNSILRQRADIANSVANGLGITEIKGNDKAIKEFKEFVKELNII</sequence>
<dbReference type="EMBL" id="CACVAW010000043">
    <property type="protein sequence ID" value="CAA6810828.1"/>
    <property type="molecule type" value="Genomic_DNA"/>
</dbReference>
<dbReference type="Gene3D" id="3.40.50.300">
    <property type="entry name" value="P-loop containing nucleotide triphosphate hydrolases"/>
    <property type="match status" value="1"/>
</dbReference>
<dbReference type="AlphaFoldDB" id="A0A6S6SKT5"/>
<dbReference type="Pfam" id="PF01656">
    <property type="entry name" value="CbiA"/>
    <property type="match status" value="1"/>
</dbReference>
<feature type="domain" description="CobQ/CobB/MinD/ParA nucleotide binding" evidence="1">
    <location>
        <begin position="3"/>
        <end position="186"/>
    </location>
</feature>
<protein>
    <recommendedName>
        <fullName evidence="1">CobQ/CobB/MinD/ParA nucleotide binding domain-containing protein</fullName>
    </recommendedName>
</protein>